<reference evidence="3" key="1">
    <citation type="journal article" date="2013" name="Nat. Genet.">
        <title>The Capsella rubella genome and the genomic consequences of rapid mating system evolution.</title>
        <authorList>
            <person name="Slotte T."/>
            <person name="Hazzouri K.M."/>
            <person name="Agren J.A."/>
            <person name="Koenig D."/>
            <person name="Maumus F."/>
            <person name="Guo Y.L."/>
            <person name="Steige K."/>
            <person name="Platts A.E."/>
            <person name="Escobar J.S."/>
            <person name="Newman L.K."/>
            <person name="Wang W."/>
            <person name="Mandakova T."/>
            <person name="Vello E."/>
            <person name="Smith L.M."/>
            <person name="Henz S.R."/>
            <person name="Steffen J."/>
            <person name="Takuno S."/>
            <person name="Brandvain Y."/>
            <person name="Coop G."/>
            <person name="Andolfatto P."/>
            <person name="Hu T.T."/>
            <person name="Blanchette M."/>
            <person name="Clark R.M."/>
            <person name="Quesneville H."/>
            <person name="Nordborg M."/>
            <person name="Gaut B.S."/>
            <person name="Lysak M.A."/>
            <person name="Jenkins J."/>
            <person name="Grimwood J."/>
            <person name="Chapman J."/>
            <person name="Prochnik S."/>
            <person name="Shu S."/>
            <person name="Rokhsar D."/>
            <person name="Schmutz J."/>
            <person name="Weigel D."/>
            <person name="Wright S.I."/>
        </authorList>
    </citation>
    <scope>NUCLEOTIDE SEQUENCE [LARGE SCALE GENOMIC DNA]</scope>
    <source>
        <strain evidence="3">cv. Monte Gargano</strain>
    </source>
</reference>
<protein>
    <recommendedName>
        <fullName evidence="1">NYN domain-containing protein</fullName>
    </recommendedName>
</protein>
<name>R0HNN0_9BRAS</name>
<feature type="domain" description="NYN" evidence="1">
    <location>
        <begin position="4"/>
        <end position="124"/>
    </location>
</feature>
<organism evidence="2 3">
    <name type="scientific">Capsella rubella</name>
    <dbReference type="NCBI Taxonomy" id="81985"/>
    <lineage>
        <taxon>Eukaryota</taxon>
        <taxon>Viridiplantae</taxon>
        <taxon>Streptophyta</taxon>
        <taxon>Embryophyta</taxon>
        <taxon>Tracheophyta</taxon>
        <taxon>Spermatophyta</taxon>
        <taxon>Magnoliopsida</taxon>
        <taxon>eudicotyledons</taxon>
        <taxon>Gunneridae</taxon>
        <taxon>Pentapetalae</taxon>
        <taxon>rosids</taxon>
        <taxon>malvids</taxon>
        <taxon>Brassicales</taxon>
        <taxon>Brassicaceae</taxon>
        <taxon>Camelineae</taxon>
        <taxon>Capsella</taxon>
    </lineage>
</organism>
<dbReference type="AlphaFoldDB" id="R0HNN0"/>
<evidence type="ECO:0000313" key="2">
    <source>
        <dbReference type="EMBL" id="EOA25498.1"/>
    </source>
</evidence>
<dbReference type="Proteomes" id="UP000029121">
    <property type="component" value="Unassembled WGS sequence"/>
</dbReference>
<gene>
    <name evidence="2" type="ORF">CARUB_v10018841mg</name>
</gene>
<keyword evidence="3" id="KW-1185">Reference proteome</keyword>
<dbReference type="CDD" id="cd10910">
    <property type="entry name" value="PIN_limkain_b1_N_like"/>
    <property type="match status" value="1"/>
</dbReference>
<dbReference type="GO" id="GO:0004540">
    <property type="term" value="F:RNA nuclease activity"/>
    <property type="evidence" value="ECO:0007669"/>
    <property type="project" value="InterPro"/>
</dbReference>
<evidence type="ECO:0000313" key="3">
    <source>
        <dbReference type="Proteomes" id="UP000029121"/>
    </source>
</evidence>
<dbReference type="GO" id="GO:0010468">
    <property type="term" value="P:regulation of gene expression"/>
    <property type="evidence" value="ECO:0007669"/>
    <property type="project" value="InterPro"/>
</dbReference>
<sequence length="164" mass="18262">MGSKIIIMWDFENTQVPTNCDRSQLFSNITQALRNLGYTGEIVMKGFGNISNLPHETKLRETGIEITHVPSGKDASDKRILNAIYTWAFDDPPPCNILFITSDGDFMTATVTLKEAGYNLMVAHQSRIESKSGKLTPSKVMIQESPTAWHWPKLAFGGGPYKKP</sequence>
<evidence type="ECO:0000259" key="1">
    <source>
        <dbReference type="Pfam" id="PF01936"/>
    </source>
</evidence>
<dbReference type="PANTHER" id="PTHR14379:SF3">
    <property type="entry name" value="MEIOSIS REGULATOR AND MRNA STABILITY FACTOR 1"/>
    <property type="match status" value="1"/>
</dbReference>
<dbReference type="KEGG" id="crb:17884702"/>
<dbReference type="EMBL" id="KB870809">
    <property type="protein sequence ID" value="EOA25498.1"/>
    <property type="molecule type" value="Genomic_DNA"/>
</dbReference>
<accession>R0HNN0</accession>
<proteinExistence type="predicted"/>
<dbReference type="GO" id="GO:0005777">
    <property type="term" value="C:peroxisome"/>
    <property type="evidence" value="ECO:0007669"/>
    <property type="project" value="InterPro"/>
</dbReference>
<dbReference type="InterPro" id="IPR021139">
    <property type="entry name" value="NYN"/>
</dbReference>
<dbReference type="InterPro" id="IPR024768">
    <property type="entry name" value="Marf1"/>
</dbReference>
<dbReference type="PANTHER" id="PTHR14379">
    <property type="entry name" value="LIMKAIN B LKAP"/>
    <property type="match status" value="1"/>
</dbReference>
<dbReference type="OrthoDB" id="549353at2759"/>
<dbReference type="Pfam" id="PF01936">
    <property type="entry name" value="NYN"/>
    <property type="match status" value="1"/>
</dbReference>